<keyword evidence="2" id="KW-1185">Reference proteome</keyword>
<protein>
    <submittedName>
        <fullName evidence="1">Uncharacterized protein</fullName>
    </submittedName>
</protein>
<evidence type="ECO:0000313" key="1">
    <source>
        <dbReference type="EMBL" id="OAZ04316.1"/>
    </source>
</evidence>
<reference evidence="1 2" key="1">
    <citation type="submission" date="2016-06" db="EMBL/GenBank/DDBJ databases">
        <title>Draft genome sequence of Flavobacterium succinicans strain DD5b.</title>
        <authorList>
            <person name="Poehlein A."/>
            <person name="Daniel R."/>
            <person name="Simeonova D.D."/>
        </authorList>
    </citation>
    <scope>NUCLEOTIDE SEQUENCE [LARGE SCALE GENOMIC DNA]</scope>
    <source>
        <strain evidence="1 2">DD5b</strain>
    </source>
</reference>
<comment type="caution">
    <text evidence="1">The sequence shown here is derived from an EMBL/GenBank/DDBJ whole genome shotgun (WGS) entry which is preliminary data.</text>
</comment>
<dbReference type="PATRIC" id="fig|29536.5.peg.1381"/>
<organism evidence="1 2">
    <name type="scientific">Flavobacterium succinicans</name>
    <dbReference type="NCBI Taxonomy" id="29536"/>
    <lineage>
        <taxon>Bacteria</taxon>
        <taxon>Pseudomonadati</taxon>
        <taxon>Bacteroidota</taxon>
        <taxon>Flavobacteriia</taxon>
        <taxon>Flavobacteriales</taxon>
        <taxon>Flavobacteriaceae</taxon>
        <taxon>Flavobacterium</taxon>
    </lineage>
</organism>
<evidence type="ECO:0000313" key="2">
    <source>
        <dbReference type="Proteomes" id="UP000093807"/>
    </source>
</evidence>
<proteinExistence type="predicted"/>
<name>A0A199XSU6_9FLAO</name>
<sequence>MEHAILFTLFKINQNEISKTICVQRQLINNTCNGRCELQKSLKKLNDNEKDFDNRLKENTHIVYVKSLLETNYTLNVFIFLTKKKFYSTVQKPISIVLYHFRPPSATLLL</sequence>
<dbReference type="EMBL" id="JMTM01000035">
    <property type="protein sequence ID" value="OAZ04316.1"/>
    <property type="molecule type" value="Genomic_DNA"/>
</dbReference>
<accession>A0A199XSU6</accession>
<dbReference type="AlphaFoldDB" id="A0A199XSU6"/>
<dbReference type="Proteomes" id="UP000093807">
    <property type="component" value="Unassembled WGS sequence"/>
</dbReference>
<gene>
    <name evidence="1" type="ORF">FLB_13110</name>
</gene>